<dbReference type="Gene3D" id="3.40.50.1950">
    <property type="entry name" value="Flavin prenyltransferase-like"/>
    <property type="match status" value="1"/>
</dbReference>
<dbReference type="GeneID" id="57964255"/>
<dbReference type="NCBIfam" id="TIGR02852">
    <property type="entry name" value="spore_dpaB"/>
    <property type="match status" value="1"/>
</dbReference>
<dbReference type="RefSeq" id="WP_002584317.1">
    <property type="nucleotide sequence ID" value="NZ_KB850978.1"/>
</dbReference>
<organism evidence="2 3">
    <name type="scientific">[Clostridium] clostridioforme 90A8</name>
    <dbReference type="NCBI Taxonomy" id="999408"/>
    <lineage>
        <taxon>Bacteria</taxon>
        <taxon>Bacillati</taxon>
        <taxon>Bacillota</taxon>
        <taxon>Clostridia</taxon>
        <taxon>Lachnospirales</taxon>
        <taxon>Lachnospiraceae</taxon>
        <taxon>Enterocloster</taxon>
    </lineage>
</organism>
<name>A0A0E2H7N8_9FIRM</name>
<reference evidence="2 3" key="1">
    <citation type="submission" date="2013-01" db="EMBL/GenBank/DDBJ databases">
        <title>The Genome Sequence of Clostridium clostridioforme 90A8.</title>
        <authorList>
            <consortium name="The Broad Institute Genome Sequencing Platform"/>
            <person name="Earl A."/>
            <person name="Ward D."/>
            <person name="Feldgarden M."/>
            <person name="Gevers D."/>
            <person name="Courvalin P."/>
            <person name="Lambert T."/>
            <person name="Walker B."/>
            <person name="Young S.K."/>
            <person name="Zeng Q."/>
            <person name="Gargeya S."/>
            <person name="Fitzgerald M."/>
            <person name="Haas B."/>
            <person name="Abouelleil A."/>
            <person name="Alvarado L."/>
            <person name="Arachchi H.M."/>
            <person name="Berlin A.M."/>
            <person name="Chapman S.B."/>
            <person name="Dewar J."/>
            <person name="Goldberg J."/>
            <person name="Griggs A."/>
            <person name="Gujja S."/>
            <person name="Hansen M."/>
            <person name="Howarth C."/>
            <person name="Imamovic A."/>
            <person name="Larimer J."/>
            <person name="McCowan C."/>
            <person name="Murphy C."/>
            <person name="Neiman D."/>
            <person name="Pearson M."/>
            <person name="Priest M."/>
            <person name="Roberts A."/>
            <person name="Saif S."/>
            <person name="Shea T."/>
            <person name="Sisk P."/>
            <person name="Sykes S."/>
            <person name="Wortman J."/>
            <person name="Nusbaum C."/>
            <person name="Birren B."/>
        </authorList>
    </citation>
    <scope>NUCLEOTIDE SEQUENCE [LARGE SCALE GENOMIC DNA]</scope>
    <source>
        <strain evidence="2 3">90A8</strain>
    </source>
</reference>
<dbReference type="Proteomes" id="UP000013085">
    <property type="component" value="Unassembled WGS sequence"/>
</dbReference>
<feature type="domain" description="Flavoprotein" evidence="1">
    <location>
        <begin position="6"/>
        <end position="167"/>
    </location>
</feature>
<evidence type="ECO:0000259" key="1">
    <source>
        <dbReference type="Pfam" id="PF02441"/>
    </source>
</evidence>
<dbReference type="InterPro" id="IPR014214">
    <property type="entry name" value="Dipicolinic_acid_synth_B"/>
</dbReference>
<dbReference type="Pfam" id="PF02441">
    <property type="entry name" value="Flavoprotein"/>
    <property type="match status" value="1"/>
</dbReference>
<dbReference type="InterPro" id="IPR036551">
    <property type="entry name" value="Flavin_trans-like"/>
</dbReference>
<dbReference type="PATRIC" id="fig|999408.3.peg.3426"/>
<dbReference type="PIRSF" id="PIRSF001390">
    <property type="entry name" value="Dipicolinate_synth_subunit_B"/>
    <property type="match status" value="1"/>
</dbReference>
<proteinExistence type="predicted"/>
<sequence length="194" mass="21011">MELKGKHVGLAVTGSFCTFAKIEQEIRHLKETGAVLHPIFSGSVQSTDSRFGDTGEFMDRITAITEMKPILKIEEAEPIGPKGYLDVLLIAPCTGNTLAKLANGITDTPVLMAAKAHLRNGRPLVISVSTNDALGINLKNIGLLFNMKNIYFVPFGQDDPVKKPTSMIARTGLIENTLKEALEGRQIQPVIQGV</sequence>
<dbReference type="EMBL" id="AGYR01000036">
    <property type="protein sequence ID" value="ENZ12887.1"/>
    <property type="molecule type" value="Genomic_DNA"/>
</dbReference>
<dbReference type="SUPFAM" id="SSF52507">
    <property type="entry name" value="Homo-oligomeric flavin-containing Cys decarboxylases, HFCD"/>
    <property type="match status" value="1"/>
</dbReference>
<evidence type="ECO:0000313" key="2">
    <source>
        <dbReference type="EMBL" id="ENZ12887.1"/>
    </source>
</evidence>
<comment type="caution">
    <text evidence="2">The sequence shown here is derived from an EMBL/GenBank/DDBJ whole genome shotgun (WGS) entry which is preliminary data.</text>
</comment>
<protein>
    <submittedName>
        <fullName evidence="2">Dipicolinic acid synthetase, B subunit</fullName>
    </submittedName>
</protein>
<dbReference type="NCBIfam" id="NF006161">
    <property type="entry name" value="PRK08305.1"/>
    <property type="match status" value="1"/>
</dbReference>
<dbReference type="InterPro" id="IPR003382">
    <property type="entry name" value="Flavoprotein"/>
</dbReference>
<dbReference type="GO" id="GO:0003824">
    <property type="term" value="F:catalytic activity"/>
    <property type="evidence" value="ECO:0007669"/>
    <property type="project" value="InterPro"/>
</dbReference>
<dbReference type="HOGENOM" id="CLU_118958_0_0_9"/>
<gene>
    <name evidence="2" type="ORF">HMPREF1090_03166</name>
</gene>
<evidence type="ECO:0000313" key="3">
    <source>
        <dbReference type="Proteomes" id="UP000013085"/>
    </source>
</evidence>
<dbReference type="AlphaFoldDB" id="A0A0E2H7N8"/>
<accession>A0A0E2H7N8</accession>